<dbReference type="Gene3D" id="2.60.120.10">
    <property type="entry name" value="Jelly Rolls"/>
    <property type="match status" value="1"/>
</dbReference>
<dbReference type="RefSeq" id="WP_093144851.1">
    <property type="nucleotide sequence ID" value="NZ_BMWO01000004.1"/>
</dbReference>
<protein>
    <submittedName>
        <fullName evidence="1">WxcM-like, C-terminal</fullName>
    </submittedName>
</protein>
<reference evidence="1 2" key="1">
    <citation type="submission" date="2016-10" db="EMBL/GenBank/DDBJ databases">
        <authorList>
            <person name="de Groot N.N."/>
        </authorList>
    </citation>
    <scope>NUCLEOTIDE SEQUENCE [LARGE SCALE GENOMIC DNA]</scope>
    <source>
        <strain evidence="1 2">DSM 16195</strain>
    </source>
</reference>
<keyword evidence="2" id="KW-1185">Reference proteome</keyword>
<dbReference type="InterPro" id="IPR014710">
    <property type="entry name" value="RmlC-like_jellyroll"/>
</dbReference>
<gene>
    <name evidence="1" type="ORF">SAMN05421855_104194</name>
</gene>
<organism evidence="1 2">
    <name type="scientific">Ulvibacter litoralis</name>
    <dbReference type="NCBI Taxonomy" id="227084"/>
    <lineage>
        <taxon>Bacteria</taxon>
        <taxon>Pseudomonadati</taxon>
        <taxon>Bacteroidota</taxon>
        <taxon>Flavobacteriia</taxon>
        <taxon>Flavobacteriales</taxon>
        <taxon>Flavobacteriaceae</taxon>
        <taxon>Ulvibacter</taxon>
    </lineage>
</organism>
<dbReference type="Proteomes" id="UP000199321">
    <property type="component" value="Unassembled WGS sequence"/>
</dbReference>
<dbReference type="STRING" id="227084.SAMN05421855_104194"/>
<sequence length="140" mass="16218">MKAPKFIEGGNHKDARGTLCYNNEFDASEVKRFYTITNNDLSFKRGWTGHAIERRWFIATSGVFEITVIKIDTWEQPNRTLKRQTFKMSSDKLDVLEVPSGFVTSIQALETDSKLLVMSDYMLGEVTDEHRFESTYFSEE</sequence>
<evidence type="ECO:0000313" key="1">
    <source>
        <dbReference type="EMBL" id="SDF01907.1"/>
    </source>
</evidence>
<name>A0A1G7HN65_9FLAO</name>
<evidence type="ECO:0000313" key="2">
    <source>
        <dbReference type="Proteomes" id="UP000199321"/>
    </source>
</evidence>
<dbReference type="SUPFAM" id="SSF51182">
    <property type="entry name" value="RmlC-like cupins"/>
    <property type="match status" value="1"/>
</dbReference>
<proteinExistence type="predicted"/>
<dbReference type="AlphaFoldDB" id="A0A1G7HN65"/>
<accession>A0A1G7HN65</accession>
<dbReference type="EMBL" id="FNBA01000004">
    <property type="protein sequence ID" value="SDF01907.1"/>
    <property type="molecule type" value="Genomic_DNA"/>
</dbReference>
<dbReference type="OrthoDB" id="826649at2"/>
<dbReference type="InterPro" id="IPR011051">
    <property type="entry name" value="RmlC_Cupin_sf"/>
</dbReference>